<feature type="transmembrane region" description="Helical" evidence="2">
    <location>
        <begin position="1185"/>
        <end position="1204"/>
    </location>
</feature>
<dbReference type="InterPro" id="IPR039720">
    <property type="entry name" value="TMEM94"/>
</dbReference>
<keyword evidence="4" id="KW-1185">Reference proteome</keyword>
<dbReference type="PANTHER" id="PTHR13219:SF6">
    <property type="entry name" value="TRANSMEMBRANE PROTEIN 94"/>
    <property type="match status" value="1"/>
</dbReference>
<feature type="transmembrane region" description="Helical" evidence="2">
    <location>
        <begin position="307"/>
        <end position="326"/>
    </location>
</feature>
<dbReference type="Proteomes" id="UP001165160">
    <property type="component" value="Unassembled WGS sequence"/>
</dbReference>
<sequence length="1234" mass="136448">MDDLASMGQTLDGALQLLKLGSEPELADDSLLNVFEAQQAIDFMCLPKKLSTLIGLPMPLDVIIIPSLILPTMIILSFISSYNSSSNWIPTTTTTISCILLICVIYPIIYSIIKRYTALYPPPEANLQYSNPNTNPNRLPQNPNSDDASSSSQSPSSQNKNNDNNDVTPQTSDLYPCFRRSSSSSSAGRWYLLPSALLVAGDVIAMNSESDRTGLKGCDVTRIEEPKNYGGEGGSDTNAPSTPLTRQQFTSLHSSLLNLISGGGLSIYRLNSTVLHSSASHHTPPNPTHAHPTPSTHLQLLLVRKNLLFFNSIIFLLLLVILPLNYSFSTSPLPLPLLLNNLLIPILTGCSGLTLYASSTFYLECVGIYRITTSIKTFSKSTSPQKFPTLFNCILERIKNTNLKIPPPSSMILERFPSISRICIVDDDLICGSKSCSPKNILLPTCNGMKLLDVGEKFRDDDSEESDEEDQRKMTMQSVDYDSDSSDDERVDRSKRRRRRRRKRRKTDELQDLQGEASPEFVEMEFEDPRWWEHLPSLKGIGLAAMMVEKPQNFSSTSTSAKTSPPSSSPLPSLQTSLIKHVSDLPRRWQLISLASCIGFNAEDMKNGGGDLASFNEKLRIHFIKRKLHEERNRADYHALGLEEARIRGKLFPHISSVIIEDSRSKTFQMLSVGEAELAINKCSQLWEGETSTIFPLSPIDRKAVLDTARNWILEDLSVVAFTYAPIPYTFESKADPKKKVIYLVDNSGISPPSDPAVQSVAPQTSASFTTPSTTPSAEEDYYWKLTENQVFLGLLGSTSGPRRFIAPFIRKCNHSGVRFVYFSPRNMRRSKELASKLGLEMGWNCAISLRSLHGQEHDEHRMISSYADWDVNAKLPHGISEIRKHLVDVDNVPLLVSLFTDSTEDSTKDMVNIFKEHSDTVLVLGCSHRAKNMQIFGSSDVAIGVNVESEVNATDNNPPSVQEGLEFASRVITRECFFNIELSALPHLHDIIEISRASLEAATAATQFIVVCSLSLSISTLLCSCTPNTSEMYVDGAGAIIFLLLLCPALAVGIAFGDGDSESMRRCPVKSDPTDPTMVFPGRKELTKRSFGVAGRALCNALGSFAVGLMAISSGNDDKAPTLILLELSLCAIVGSLGSTYRADVLWVETNWKRNHVYICICLSSLALNLILTFTLAGSAGDGILWPFFLLWPFVALLCGELIKNQIEKVIFDRAALLRRLEFETRLGMWSPR</sequence>
<feature type="transmembrane region" description="Helical" evidence="2">
    <location>
        <begin position="1038"/>
        <end position="1057"/>
    </location>
</feature>
<reference evidence="4" key="1">
    <citation type="journal article" date="2023" name="Commun. Biol.">
        <title>Genome analysis of Parmales, the sister group of diatoms, reveals the evolutionary specialization of diatoms from phago-mixotrophs to photoautotrophs.</title>
        <authorList>
            <person name="Ban H."/>
            <person name="Sato S."/>
            <person name="Yoshikawa S."/>
            <person name="Yamada K."/>
            <person name="Nakamura Y."/>
            <person name="Ichinomiya M."/>
            <person name="Sato N."/>
            <person name="Blanc-Mathieu R."/>
            <person name="Endo H."/>
            <person name="Kuwata A."/>
            <person name="Ogata H."/>
        </authorList>
    </citation>
    <scope>NUCLEOTIDE SEQUENCE [LARGE SCALE GENOMIC DNA]</scope>
    <source>
        <strain evidence="4">NIES 3699</strain>
    </source>
</reference>
<keyword evidence="2" id="KW-0472">Membrane</keyword>
<name>A0A9W7BJ79_9STRA</name>
<feature type="compositionally biased region" description="Basic residues" evidence="1">
    <location>
        <begin position="493"/>
        <end position="505"/>
    </location>
</feature>
<feature type="compositionally biased region" description="Polar residues" evidence="1">
    <location>
        <begin position="127"/>
        <end position="139"/>
    </location>
</feature>
<evidence type="ECO:0000313" key="4">
    <source>
        <dbReference type="Proteomes" id="UP001165160"/>
    </source>
</evidence>
<feature type="transmembrane region" description="Helical" evidence="2">
    <location>
        <begin position="1094"/>
        <end position="1113"/>
    </location>
</feature>
<protein>
    <recommendedName>
        <fullName evidence="5">Cation-transporting P-type ATPase C-terminal domain-containing protein</fullName>
    </recommendedName>
</protein>
<accession>A0A9W7BJ79</accession>
<evidence type="ECO:0000313" key="3">
    <source>
        <dbReference type="EMBL" id="GMH89506.1"/>
    </source>
</evidence>
<dbReference type="EMBL" id="BRXX01000095">
    <property type="protein sequence ID" value="GMH89506.1"/>
    <property type="molecule type" value="Genomic_DNA"/>
</dbReference>
<comment type="caution">
    <text evidence="3">The sequence shown here is derived from an EMBL/GenBank/DDBJ whole genome shotgun (WGS) entry which is preliminary data.</text>
</comment>
<feature type="transmembrane region" description="Helical" evidence="2">
    <location>
        <begin position="58"/>
        <end position="82"/>
    </location>
</feature>
<feature type="region of interest" description="Disordered" evidence="1">
    <location>
        <begin position="458"/>
        <end position="516"/>
    </location>
</feature>
<evidence type="ECO:0008006" key="5">
    <source>
        <dbReference type="Google" id="ProtNLM"/>
    </source>
</evidence>
<feature type="region of interest" description="Disordered" evidence="1">
    <location>
        <begin position="127"/>
        <end position="185"/>
    </location>
</feature>
<feature type="transmembrane region" description="Helical" evidence="2">
    <location>
        <begin position="1125"/>
        <end position="1144"/>
    </location>
</feature>
<feature type="transmembrane region" description="Helical" evidence="2">
    <location>
        <begin position="1156"/>
        <end position="1179"/>
    </location>
</feature>
<feature type="region of interest" description="Disordered" evidence="1">
    <location>
        <begin position="754"/>
        <end position="774"/>
    </location>
</feature>
<evidence type="ECO:0000256" key="1">
    <source>
        <dbReference type="SAM" id="MobiDB-lite"/>
    </source>
</evidence>
<feature type="compositionally biased region" description="Low complexity" evidence="1">
    <location>
        <begin position="762"/>
        <end position="774"/>
    </location>
</feature>
<feature type="compositionally biased region" description="Low complexity" evidence="1">
    <location>
        <begin position="555"/>
        <end position="573"/>
    </location>
</feature>
<feature type="transmembrane region" description="Helical" evidence="2">
    <location>
        <begin position="88"/>
        <end position="109"/>
    </location>
</feature>
<proteinExistence type="predicted"/>
<organism evidence="3 4">
    <name type="scientific">Triparma verrucosa</name>
    <dbReference type="NCBI Taxonomy" id="1606542"/>
    <lineage>
        <taxon>Eukaryota</taxon>
        <taxon>Sar</taxon>
        <taxon>Stramenopiles</taxon>
        <taxon>Ochrophyta</taxon>
        <taxon>Bolidophyceae</taxon>
        <taxon>Parmales</taxon>
        <taxon>Triparmaceae</taxon>
        <taxon>Triparma</taxon>
    </lineage>
</organism>
<gene>
    <name evidence="3" type="ORF">TrVE_jg5676</name>
</gene>
<dbReference type="PANTHER" id="PTHR13219">
    <property type="entry name" value="TRANSMEMBRANE PROTEIN 94"/>
    <property type="match status" value="1"/>
</dbReference>
<feature type="compositionally biased region" description="Low complexity" evidence="1">
    <location>
        <begin position="140"/>
        <end position="165"/>
    </location>
</feature>
<keyword evidence="2" id="KW-0812">Transmembrane</keyword>
<keyword evidence="2" id="KW-1133">Transmembrane helix</keyword>
<evidence type="ECO:0000256" key="2">
    <source>
        <dbReference type="SAM" id="Phobius"/>
    </source>
</evidence>
<dbReference type="AlphaFoldDB" id="A0A9W7BJ79"/>
<feature type="region of interest" description="Disordered" evidence="1">
    <location>
        <begin position="554"/>
        <end position="573"/>
    </location>
</feature>